<dbReference type="PANTHER" id="PTHR34215">
    <property type="entry name" value="BLL0784 PROTEIN"/>
    <property type="match status" value="1"/>
</dbReference>
<dbReference type="EMBL" id="JAGGLM010000001">
    <property type="protein sequence ID" value="MBP2031667.1"/>
    <property type="molecule type" value="Genomic_DNA"/>
</dbReference>
<dbReference type="Proteomes" id="UP001519307">
    <property type="component" value="Unassembled WGS sequence"/>
</dbReference>
<dbReference type="Pfam" id="PF04296">
    <property type="entry name" value="YlxR"/>
    <property type="match status" value="1"/>
</dbReference>
<evidence type="ECO:0000313" key="3">
    <source>
        <dbReference type="Proteomes" id="UP001519307"/>
    </source>
</evidence>
<organism evidence="2 3">
    <name type="scientific">Clostridium algifaecis</name>
    <dbReference type="NCBI Taxonomy" id="1472040"/>
    <lineage>
        <taxon>Bacteria</taxon>
        <taxon>Bacillati</taxon>
        <taxon>Bacillota</taxon>
        <taxon>Clostridia</taxon>
        <taxon>Eubacteriales</taxon>
        <taxon>Clostridiaceae</taxon>
        <taxon>Clostridium</taxon>
    </lineage>
</organism>
<protein>
    <submittedName>
        <fullName evidence="2">RNA-binding protein YlxR (DUF448 family)</fullName>
    </submittedName>
</protein>
<feature type="domain" description="YlxR" evidence="1">
    <location>
        <begin position="9"/>
        <end position="82"/>
    </location>
</feature>
<comment type="caution">
    <text evidence="2">The sequence shown here is derived from an EMBL/GenBank/DDBJ whole genome shotgun (WGS) entry which is preliminary data.</text>
</comment>
<proteinExistence type="predicted"/>
<name>A0ABS4KNP6_9CLOT</name>
<dbReference type="SUPFAM" id="SSF64376">
    <property type="entry name" value="YlxR-like"/>
    <property type="match status" value="1"/>
</dbReference>
<gene>
    <name evidence="2" type="ORF">J2Z42_000332</name>
</gene>
<evidence type="ECO:0000313" key="2">
    <source>
        <dbReference type="EMBL" id="MBP2031667.1"/>
    </source>
</evidence>
<keyword evidence="3" id="KW-1185">Reference proteome</keyword>
<dbReference type="InterPro" id="IPR037465">
    <property type="entry name" value="YlxR"/>
</dbReference>
<dbReference type="CDD" id="cd00279">
    <property type="entry name" value="YlxR"/>
    <property type="match status" value="1"/>
</dbReference>
<dbReference type="RefSeq" id="WP_209700613.1">
    <property type="nucleotide sequence ID" value="NZ_JAGGLM010000001.1"/>
</dbReference>
<reference evidence="2 3" key="1">
    <citation type="submission" date="2021-03" db="EMBL/GenBank/DDBJ databases">
        <title>Genomic Encyclopedia of Type Strains, Phase IV (KMG-IV): sequencing the most valuable type-strain genomes for metagenomic binning, comparative biology and taxonomic classification.</title>
        <authorList>
            <person name="Goeker M."/>
        </authorList>
    </citation>
    <scope>NUCLEOTIDE SEQUENCE [LARGE SCALE GENOMIC DNA]</scope>
    <source>
        <strain evidence="2 3">DSM 28783</strain>
    </source>
</reference>
<dbReference type="PANTHER" id="PTHR34215:SF1">
    <property type="entry name" value="YLXR DOMAIN-CONTAINING PROTEIN"/>
    <property type="match status" value="1"/>
</dbReference>
<dbReference type="InterPro" id="IPR007393">
    <property type="entry name" value="YlxR_dom"/>
</dbReference>
<sequence>MKKKKIPQRMCLGCMEMKPKRELIRVVKNKEGEVFVDITGKKNGRGAYVCKNIECLELAFKNKRLQKNLETNIDEELYNKLKDEIENEK</sequence>
<dbReference type="NCBIfam" id="NF047356">
    <property type="entry name" value="RNA_bind_RnpM"/>
    <property type="match status" value="1"/>
</dbReference>
<evidence type="ECO:0000259" key="1">
    <source>
        <dbReference type="Pfam" id="PF04296"/>
    </source>
</evidence>
<accession>A0ABS4KNP6</accession>
<dbReference type="InterPro" id="IPR035931">
    <property type="entry name" value="YlxR-like_sf"/>
</dbReference>
<dbReference type="Gene3D" id="3.30.1230.10">
    <property type="entry name" value="YlxR-like"/>
    <property type="match status" value="1"/>
</dbReference>